<dbReference type="AlphaFoldDB" id="D5CPN0"/>
<dbReference type="GO" id="GO:0034236">
    <property type="term" value="F:protein kinase A catalytic subunit binding"/>
    <property type="evidence" value="ECO:0007669"/>
    <property type="project" value="TreeGrafter"/>
</dbReference>
<keyword evidence="3" id="KW-1185">Reference proteome</keyword>
<dbReference type="SMART" id="SM00100">
    <property type="entry name" value="cNMP"/>
    <property type="match status" value="2"/>
</dbReference>
<accession>D5CPN0</accession>
<dbReference type="SUPFAM" id="SSF51206">
    <property type="entry name" value="cAMP-binding domain-like"/>
    <property type="match status" value="2"/>
</dbReference>
<dbReference type="GO" id="GO:0005952">
    <property type="term" value="C:cAMP-dependent protein kinase complex"/>
    <property type="evidence" value="ECO:0007669"/>
    <property type="project" value="InterPro"/>
</dbReference>
<name>D5CPN0_SIDLE</name>
<dbReference type="InterPro" id="IPR050503">
    <property type="entry name" value="cAMP-dep_PK_reg_su-like"/>
</dbReference>
<evidence type="ECO:0000259" key="1">
    <source>
        <dbReference type="PROSITE" id="PS50042"/>
    </source>
</evidence>
<dbReference type="GO" id="GO:0004862">
    <property type="term" value="F:cAMP-dependent protein kinase inhibitor activity"/>
    <property type="evidence" value="ECO:0007669"/>
    <property type="project" value="TreeGrafter"/>
</dbReference>
<dbReference type="PANTHER" id="PTHR11635">
    <property type="entry name" value="CAMP-DEPENDENT PROTEIN KINASE REGULATORY CHAIN"/>
    <property type="match status" value="1"/>
</dbReference>
<dbReference type="Proteomes" id="UP000001625">
    <property type="component" value="Chromosome"/>
</dbReference>
<protein>
    <submittedName>
        <fullName evidence="2">Putative transcriptional regulator, Crp/Fnr family</fullName>
    </submittedName>
</protein>
<dbReference type="PANTHER" id="PTHR11635:SF152">
    <property type="entry name" value="CAMP-DEPENDENT PROTEIN KINASE TYPE I REGULATORY SUBUNIT-RELATED"/>
    <property type="match status" value="1"/>
</dbReference>
<organism evidence="2 3">
    <name type="scientific">Sideroxydans lithotrophicus (strain ES-1)</name>
    <dbReference type="NCBI Taxonomy" id="580332"/>
    <lineage>
        <taxon>Bacteria</taxon>
        <taxon>Pseudomonadati</taxon>
        <taxon>Pseudomonadota</taxon>
        <taxon>Betaproteobacteria</taxon>
        <taxon>Nitrosomonadales</taxon>
        <taxon>Gallionellaceae</taxon>
        <taxon>Sideroxydans</taxon>
    </lineage>
</organism>
<dbReference type="GO" id="GO:0005829">
    <property type="term" value="C:cytosol"/>
    <property type="evidence" value="ECO:0007669"/>
    <property type="project" value="TreeGrafter"/>
</dbReference>
<evidence type="ECO:0000313" key="2">
    <source>
        <dbReference type="EMBL" id="ADE13025.1"/>
    </source>
</evidence>
<feature type="domain" description="Cyclic nucleotide-binding" evidence="1">
    <location>
        <begin position="160"/>
        <end position="257"/>
    </location>
</feature>
<sequence length="281" mass="30076">MDNLDFTAPPPKPTFDTRVALKYFKASGSPLDVAAGTTLFAKGDRANALLFQRDRMYFLVEGDVELTVNRAAIGTVCNGDIFGEMTLITRMPRTATARAKTDCRLYTLDKDQLHAALGAAPEFGLLLMSIMITRLRDTIAAVKSSGMLSGEAGAEDAGVFDKKLLNKLVDELDDSTRVPYQATRKIMEEGQAGVMMYVVLEGSVAIAIQGSTVATIGPGGMFGEMALITRGERIASAIAQTDCVLLAISRNVFLDLVCSNPKFAVSLLGAVGNRARQLAAR</sequence>
<gene>
    <name evidence="2" type="ordered locus">Slit_2800</name>
</gene>
<dbReference type="eggNOG" id="COG0664">
    <property type="taxonomic scope" value="Bacteria"/>
</dbReference>
<dbReference type="STRING" id="580332.Slit_2800"/>
<evidence type="ECO:0000313" key="3">
    <source>
        <dbReference type="Proteomes" id="UP000001625"/>
    </source>
</evidence>
<dbReference type="InterPro" id="IPR018490">
    <property type="entry name" value="cNMP-bd_dom_sf"/>
</dbReference>
<dbReference type="GO" id="GO:0030552">
    <property type="term" value="F:cAMP binding"/>
    <property type="evidence" value="ECO:0007669"/>
    <property type="project" value="TreeGrafter"/>
</dbReference>
<dbReference type="PROSITE" id="PS50042">
    <property type="entry name" value="CNMP_BINDING_3"/>
    <property type="match status" value="2"/>
</dbReference>
<proteinExistence type="predicted"/>
<reference evidence="2 3" key="1">
    <citation type="submission" date="2010-03" db="EMBL/GenBank/DDBJ databases">
        <title>Complete sequence of Sideroxydans lithotrophicus ES-1.</title>
        <authorList>
            <consortium name="US DOE Joint Genome Institute"/>
            <person name="Lucas S."/>
            <person name="Copeland A."/>
            <person name="Lapidus A."/>
            <person name="Cheng J.-F."/>
            <person name="Bruce D."/>
            <person name="Goodwin L."/>
            <person name="Pitluck S."/>
            <person name="Munk A.C."/>
            <person name="Detter J.C."/>
            <person name="Han C."/>
            <person name="Tapia R."/>
            <person name="Larimer F."/>
            <person name="Land M."/>
            <person name="Hauser L."/>
            <person name="Kyrpides N."/>
            <person name="Ivanova N."/>
            <person name="Emerson D."/>
            <person name="Woyke T."/>
        </authorList>
    </citation>
    <scope>NUCLEOTIDE SEQUENCE [LARGE SCALE GENOMIC DNA]</scope>
    <source>
        <strain evidence="2 3">ES-1</strain>
    </source>
</reference>
<dbReference type="InterPro" id="IPR000595">
    <property type="entry name" value="cNMP-bd_dom"/>
</dbReference>
<dbReference type="Pfam" id="PF00027">
    <property type="entry name" value="cNMP_binding"/>
    <property type="match status" value="2"/>
</dbReference>
<dbReference type="OrthoDB" id="8682590at2"/>
<dbReference type="KEGG" id="slt:Slit_2800"/>
<dbReference type="EMBL" id="CP001965">
    <property type="protein sequence ID" value="ADE13025.1"/>
    <property type="molecule type" value="Genomic_DNA"/>
</dbReference>
<dbReference type="RefSeq" id="WP_013030921.1">
    <property type="nucleotide sequence ID" value="NC_013959.1"/>
</dbReference>
<dbReference type="InterPro" id="IPR014710">
    <property type="entry name" value="RmlC-like_jellyroll"/>
</dbReference>
<dbReference type="Gene3D" id="2.60.120.10">
    <property type="entry name" value="Jelly Rolls"/>
    <property type="match status" value="2"/>
</dbReference>
<feature type="domain" description="Cyclic nucleotide-binding" evidence="1">
    <location>
        <begin position="54"/>
        <end position="118"/>
    </location>
</feature>
<dbReference type="HOGENOM" id="CLU_990064_0_0_4"/>
<dbReference type="CDD" id="cd00038">
    <property type="entry name" value="CAP_ED"/>
    <property type="match status" value="2"/>
</dbReference>